<proteinExistence type="predicted"/>
<dbReference type="Proteomes" id="UP000321947">
    <property type="component" value="Unassembled WGS sequence"/>
</dbReference>
<evidence type="ECO:0000313" key="3">
    <source>
        <dbReference type="EMBL" id="TYK21433.1"/>
    </source>
</evidence>
<dbReference type="EMBL" id="SSTD01005662">
    <property type="protein sequence ID" value="TYK21433.1"/>
    <property type="molecule type" value="Genomic_DNA"/>
</dbReference>
<dbReference type="InterPro" id="IPR025314">
    <property type="entry name" value="DUF4219"/>
</dbReference>
<dbReference type="OrthoDB" id="1626798at2759"/>
<organism evidence="3 5">
    <name type="scientific">Cucumis melo var. makuwa</name>
    <name type="common">Oriental melon</name>
    <dbReference type="NCBI Taxonomy" id="1194695"/>
    <lineage>
        <taxon>Eukaryota</taxon>
        <taxon>Viridiplantae</taxon>
        <taxon>Streptophyta</taxon>
        <taxon>Embryophyta</taxon>
        <taxon>Tracheophyta</taxon>
        <taxon>Spermatophyta</taxon>
        <taxon>Magnoliopsida</taxon>
        <taxon>eudicotyledons</taxon>
        <taxon>Gunneridae</taxon>
        <taxon>Pentapetalae</taxon>
        <taxon>rosids</taxon>
        <taxon>fabids</taxon>
        <taxon>Cucurbitales</taxon>
        <taxon>Cucurbitaceae</taxon>
        <taxon>Benincaseae</taxon>
        <taxon>Cucumis</taxon>
    </lineage>
</organism>
<dbReference type="PANTHER" id="PTHR47481">
    <property type="match status" value="1"/>
</dbReference>
<dbReference type="AlphaFoldDB" id="A0A5D3DCY7"/>
<reference evidence="4 5" key="1">
    <citation type="submission" date="2019-08" db="EMBL/GenBank/DDBJ databases">
        <title>Draft genome sequences of two oriental melons (Cucumis melo L. var makuwa).</title>
        <authorList>
            <person name="Kwon S.-Y."/>
        </authorList>
    </citation>
    <scope>NUCLEOTIDE SEQUENCE [LARGE SCALE GENOMIC DNA]</scope>
    <source>
        <strain evidence="5">cv. Chang Bougi</strain>
        <strain evidence="4">cv. SW 3</strain>
        <tissue evidence="3">Leaf</tissue>
    </source>
</reference>
<evidence type="ECO:0000313" key="2">
    <source>
        <dbReference type="EMBL" id="KAA0051808.1"/>
    </source>
</evidence>
<dbReference type="EMBL" id="SSTE01011134">
    <property type="protein sequence ID" value="KAA0051808.1"/>
    <property type="molecule type" value="Genomic_DNA"/>
</dbReference>
<dbReference type="PANTHER" id="PTHR47481:SF36">
    <property type="entry name" value="CCHC-TYPE DOMAIN-CONTAINING PROTEIN"/>
    <property type="match status" value="1"/>
</dbReference>
<evidence type="ECO:0000313" key="4">
    <source>
        <dbReference type="Proteomes" id="UP000321393"/>
    </source>
</evidence>
<name>A0A5D3DCY7_CUCMM</name>
<dbReference type="Pfam" id="PF13961">
    <property type="entry name" value="DUF4219"/>
    <property type="match status" value="1"/>
</dbReference>
<evidence type="ECO:0000313" key="5">
    <source>
        <dbReference type="Proteomes" id="UP000321947"/>
    </source>
</evidence>
<gene>
    <name evidence="3" type="ORF">E5676_scaffold609G00980</name>
    <name evidence="2" type="ORF">E6C27_scaffold60G002210</name>
</gene>
<comment type="caution">
    <text evidence="3">The sequence shown here is derived from an EMBL/GenBank/DDBJ whole genome shotgun (WGS) entry which is preliminary data.</text>
</comment>
<dbReference type="Proteomes" id="UP000321393">
    <property type="component" value="Unassembled WGS sequence"/>
</dbReference>
<protein>
    <submittedName>
        <fullName evidence="3">UBN2_3 domain-containing protein</fullName>
    </submittedName>
</protein>
<evidence type="ECO:0000259" key="1">
    <source>
        <dbReference type="Pfam" id="PF13961"/>
    </source>
</evidence>
<feature type="domain" description="DUF4219" evidence="1">
    <location>
        <begin position="15"/>
        <end position="40"/>
    </location>
</feature>
<accession>A0A5D3DCY7</accession>
<sequence length="149" mass="17314">MMMGDLQVVRGIKKLNNQNYKTWSTCMKSYLQGQDLWDVIGATEFNPPEDAAVLKKWNIKAGKVLFTIKTTVDEEMLEHISIIETPKKAWDTFASLFSKKNDARLQFLENELLSITQKEMPINQYFTKVKFLCREISELDPTSPFQNQE</sequence>